<reference evidence="3" key="1">
    <citation type="journal article" date="2014" name="Int. J. Syst. Evol. Microbiol.">
        <title>Complete genome sequence of Corynebacterium casei LMG S-19264T (=DSM 44701T), isolated from a smear-ripened cheese.</title>
        <authorList>
            <consortium name="US DOE Joint Genome Institute (JGI-PGF)"/>
            <person name="Walter F."/>
            <person name="Albersmeier A."/>
            <person name="Kalinowski J."/>
            <person name="Ruckert C."/>
        </authorList>
    </citation>
    <scope>NUCLEOTIDE SEQUENCE</scope>
    <source>
        <strain evidence="3">KCTC 42651</strain>
    </source>
</reference>
<dbReference type="RefSeq" id="WP_189992765.1">
    <property type="nucleotide sequence ID" value="NZ_BMZS01000009.1"/>
</dbReference>
<reference evidence="3" key="2">
    <citation type="submission" date="2020-09" db="EMBL/GenBank/DDBJ databases">
        <authorList>
            <person name="Sun Q."/>
            <person name="Kim S."/>
        </authorList>
    </citation>
    <scope>NUCLEOTIDE SEQUENCE</scope>
    <source>
        <strain evidence="3">KCTC 42651</strain>
    </source>
</reference>
<organism evidence="3 4">
    <name type="scientific">Thalassobaculum fulvum</name>
    <dbReference type="NCBI Taxonomy" id="1633335"/>
    <lineage>
        <taxon>Bacteria</taxon>
        <taxon>Pseudomonadati</taxon>
        <taxon>Pseudomonadota</taxon>
        <taxon>Alphaproteobacteria</taxon>
        <taxon>Rhodospirillales</taxon>
        <taxon>Thalassobaculaceae</taxon>
        <taxon>Thalassobaculum</taxon>
    </lineage>
</organism>
<evidence type="ECO:0000313" key="3">
    <source>
        <dbReference type="EMBL" id="GHD57508.1"/>
    </source>
</evidence>
<comment type="caution">
    <text evidence="3">The sequence shown here is derived from an EMBL/GenBank/DDBJ whole genome shotgun (WGS) entry which is preliminary data.</text>
</comment>
<evidence type="ECO:0000313" key="4">
    <source>
        <dbReference type="Proteomes" id="UP000630353"/>
    </source>
</evidence>
<keyword evidence="4" id="KW-1185">Reference proteome</keyword>
<keyword evidence="1" id="KW-0472">Membrane</keyword>
<feature type="transmembrane region" description="Helical" evidence="1">
    <location>
        <begin position="12"/>
        <end position="35"/>
    </location>
</feature>
<protein>
    <recommendedName>
        <fullName evidence="2">DUF6460 domain-containing protein</fullName>
    </recommendedName>
</protein>
<keyword evidence="1" id="KW-1133">Transmembrane helix</keyword>
<name>A0A918XVN7_9PROT</name>
<proteinExistence type="predicted"/>
<dbReference type="InterPro" id="IPR045594">
    <property type="entry name" value="DUF6460"/>
</dbReference>
<feature type="domain" description="DUF6460" evidence="2">
    <location>
        <begin position="45"/>
        <end position="77"/>
    </location>
</feature>
<feature type="transmembrane region" description="Helical" evidence="1">
    <location>
        <begin position="55"/>
        <end position="76"/>
    </location>
</feature>
<dbReference type="Proteomes" id="UP000630353">
    <property type="component" value="Unassembled WGS sequence"/>
</dbReference>
<accession>A0A918XVN7</accession>
<evidence type="ECO:0000259" key="2">
    <source>
        <dbReference type="Pfam" id="PF20061"/>
    </source>
</evidence>
<dbReference type="AlphaFoldDB" id="A0A918XVN7"/>
<evidence type="ECO:0000256" key="1">
    <source>
        <dbReference type="SAM" id="Phobius"/>
    </source>
</evidence>
<gene>
    <name evidence="3" type="ORF">GCM10017083_39130</name>
</gene>
<dbReference type="EMBL" id="BMZS01000009">
    <property type="protein sequence ID" value="GHD57508.1"/>
    <property type="molecule type" value="Genomic_DNA"/>
</dbReference>
<dbReference type="Pfam" id="PF20061">
    <property type="entry name" value="DUF6460"/>
    <property type="match status" value="1"/>
</dbReference>
<keyword evidence="1" id="KW-0812">Transmembrane</keyword>
<sequence length="84" mass="9487">MPKITPGTIVKLLIISFFVGWGLSVLDITPLELLRGVFERFDALLNWVSRSLGEIVSYVLVGAMIVVPIWGVLYLIEWSRQRGK</sequence>